<dbReference type="eggNOG" id="KOG2369">
    <property type="taxonomic scope" value="Eukaryota"/>
</dbReference>
<dbReference type="OrthoDB" id="190846at2759"/>
<dbReference type="PANTHER" id="PTHR11440">
    <property type="entry name" value="LECITHIN-CHOLESTEROL ACYLTRANSFERASE-RELATED"/>
    <property type="match status" value="1"/>
</dbReference>
<dbReference type="Gene3D" id="3.40.50.1820">
    <property type="entry name" value="alpha/beta hydrolase"/>
    <property type="match status" value="1"/>
</dbReference>
<accession>A0A0D2X3P6</accession>
<dbReference type="GO" id="GO:0006629">
    <property type="term" value="P:lipid metabolic process"/>
    <property type="evidence" value="ECO:0007669"/>
    <property type="project" value="InterPro"/>
</dbReference>
<evidence type="ECO:0000313" key="2">
    <source>
        <dbReference type="EMBL" id="KJE94674.1"/>
    </source>
</evidence>
<feature type="chain" id="PRO_5002255480" evidence="1">
    <location>
        <begin position="24"/>
        <end position="466"/>
    </location>
</feature>
<reference evidence="3" key="1">
    <citation type="submission" date="2011-02" db="EMBL/GenBank/DDBJ databases">
        <title>The Genome Sequence of Capsaspora owczarzaki ATCC 30864.</title>
        <authorList>
            <person name="Russ C."/>
            <person name="Cuomo C."/>
            <person name="Burger G."/>
            <person name="Gray M.W."/>
            <person name="Holland P.W.H."/>
            <person name="King N."/>
            <person name="Lang F.B.F."/>
            <person name="Roger A.J."/>
            <person name="Ruiz-Trillo I."/>
            <person name="Young S.K."/>
            <person name="Zeng Q."/>
            <person name="Gargeya S."/>
            <person name="Alvarado L."/>
            <person name="Berlin A."/>
            <person name="Chapman S.B."/>
            <person name="Chen Z."/>
            <person name="Freedman E."/>
            <person name="Gellesch M."/>
            <person name="Goldberg J."/>
            <person name="Griggs A."/>
            <person name="Gujja S."/>
            <person name="Heilman E."/>
            <person name="Heiman D."/>
            <person name="Howarth C."/>
            <person name="Mehta T."/>
            <person name="Neiman D."/>
            <person name="Pearson M."/>
            <person name="Roberts A."/>
            <person name="Saif S."/>
            <person name="Shea T."/>
            <person name="Shenoy N."/>
            <person name="Sisk P."/>
            <person name="Stolte C."/>
            <person name="Sykes S."/>
            <person name="White J."/>
            <person name="Yandava C."/>
            <person name="Haas B."/>
            <person name="Nusbaum C."/>
            <person name="Birren B."/>
        </authorList>
    </citation>
    <scope>NUCLEOTIDE SEQUENCE</scope>
    <source>
        <strain evidence="3">ATCC 30864</strain>
    </source>
</reference>
<dbReference type="SUPFAM" id="SSF53474">
    <property type="entry name" value="alpha/beta-Hydrolases"/>
    <property type="match status" value="1"/>
</dbReference>
<dbReference type="Proteomes" id="UP000008743">
    <property type="component" value="Unassembled WGS sequence"/>
</dbReference>
<evidence type="ECO:0000256" key="1">
    <source>
        <dbReference type="SAM" id="SignalP"/>
    </source>
</evidence>
<dbReference type="EMBL" id="KE346367">
    <property type="protein sequence ID" value="KJE94674.1"/>
    <property type="molecule type" value="Genomic_DNA"/>
</dbReference>
<keyword evidence="3" id="KW-1185">Reference proteome</keyword>
<dbReference type="Pfam" id="PF02450">
    <property type="entry name" value="LCAT"/>
    <property type="match status" value="2"/>
</dbReference>
<dbReference type="InParanoid" id="A0A0D2X3P6"/>
<dbReference type="RefSeq" id="XP_004346971.1">
    <property type="nucleotide sequence ID" value="XM_004346921.2"/>
</dbReference>
<organism evidence="2 3">
    <name type="scientific">Capsaspora owczarzaki (strain ATCC 30864)</name>
    <dbReference type="NCBI Taxonomy" id="595528"/>
    <lineage>
        <taxon>Eukaryota</taxon>
        <taxon>Filasterea</taxon>
        <taxon>Capsaspora</taxon>
    </lineage>
</organism>
<dbReference type="GO" id="GO:0008374">
    <property type="term" value="F:O-acyltransferase activity"/>
    <property type="evidence" value="ECO:0007669"/>
    <property type="project" value="InterPro"/>
</dbReference>
<sequence length="466" mass="51085">MRSACALVALCLVAVAAVQPAAALPRPMDGLLRTLTAEYQQFCDSLEHSTMFPYRCTTDEKVAAKSQAMSALASVAAAKTLDPIIFFPGLTGSGFEAKFSKSSTVGAVCRANRDWFRLWMDAAQMLTPGCFLDSMDINYDPATDSYSNTEGVEIRAIDFGGVDGFEYLAYLYGVKLSIQDTYHDMVAAFKSAGYKPGQNLRGAVYDWRLPTDKLFGTGYGDLVQALIEDTYNRNGNSPVHIVSHSMGGPTSLFFLNSMTDAWKAKYIKSYIPISAPWSGSPSTLRSLLSGEALSLPINEEKFRLLFRAMTREAGGPVSLLPSINPEFWPADKVFVRTPTRSYTIADIPQLFIDAGTPITAQVYAKVKNVLTNLKAPNVPTHCVYGVDVPTQISYTYTSNWDDIPTIEYSNYGDGVVPIESLRRCQDWATQMTATIDINEIGLEAGNHFSIVQDPAVISYILSLTTH</sequence>
<dbReference type="STRING" id="595528.A0A0D2X3P6"/>
<proteinExistence type="predicted"/>
<dbReference type="InterPro" id="IPR029058">
    <property type="entry name" value="AB_hydrolase_fold"/>
</dbReference>
<name>A0A0D2X3P6_CAPO3</name>
<feature type="signal peptide" evidence="1">
    <location>
        <begin position="1"/>
        <end position="23"/>
    </location>
</feature>
<protein>
    <submittedName>
        <fullName evidence="2">Uncharacterized protein</fullName>
    </submittedName>
</protein>
<evidence type="ECO:0000313" key="3">
    <source>
        <dbReference type="Proteomes" id="UP000008743"/>
    </source>
</evidence>
<dbReference type="FunCoup" id="A0A0D2X3P6">
    <property type="interactions" value="139"/>
</dbReference>
<dbReference type="OMA" id="QMTPPGV"/>
<dbReference type="AlphaFoldDB" id="A0A0D2X3P6"/>
<gene>
    <name evidence="2" type="ORF">CAOG_005286</name>
</gene>
<dbReference type="InterPro" id="IPR003386">
    <property type="entry name" value="LACT/PDAT_acylTrfase"/>
</dbReference>
<dbReference type="PhylomeDB" id="A0A0D2X3P6"/>
<keyword evidence="1" id="KW-0732">Signal</keyword>